<reference evidence="9" key="1">
    <citation type="submission" date="2016-10" db="EMBL/GenBank/DDBJ databases">
        <authorList>
            <person name="Varghese N."/>
            <person name="Submissions S."/>
        </authorList>
    </citation>
    <scope>NUCLEOTIDE SEQUENCE [LARGE SCALE GENOMIC DNA]</scope>
    <source>
        <strain evidence="9">KHC7</strain>
    </source>
</reference>
<dbReference type="PANTHER" id="PTHR11079">
    <property type="entry name" value="CYTOSINE DEAMINASE FAMILY MEMBER"/>
    <property type="match status" value="1"/>
</dbReference>
<keyword evidence="3 6" id="KW-0378">Hydrolase</keyword>
<comment type="function">
    <text evidence="6">Catalyzes the deamination of adenosine to inosine at the wobble position 34 of tRNA(Arg2).</text>
</comment>
<dbReference type="GO" id="GO:0002100">
    <property type="term" value="P:tRNA wobble adenosine to inosine editing"/>
    <property type="evidence" value="ECO:0007669"/>
    <property type="project" value="UniProtKB-UniRule"/>
</dbReference>
<gene>
    <name evidence="6" type="primary">tadA</name>
    <name evidence="8" type="ORF">SAMN05192586_103183</name>
</gene>
<evidence type="ECO:0000256" key="6">
    <source>
        <dbReference type="HAMAP-Rule" id="MF_00972"/>
    </source>
</evidence>
<evidence type="ECO:0000256" key="1">
    <source>
        <dbReference type="ARBA" id="ARBA00022694"/>
    </source>
</evidence>
<dbReference type="PANTHER" id="PTHR11079:SF202">
    <property type="entry name" value="TRNA-SPECIFIC ADENOSINE DEAMINASE"/>
    <property type="match status" value="1"/>
</dbReference>
<keyword evidence="2 6" id="KW-0479">Metal-binding</keyword>
<keyword evidence="1 6" id="KW-0819">tRNA processing</keyword>
<organism evidence="8 9">
    <name type="scientific">Desulfovibrio legallii</name>
    <dbReference type="NCBI Taxonomy" id="571438"/>
    <lineage>
        <taxon>Bacteria</taxon>
        <taxon>Pseudomonadati</taxon>
        <taxon>Thermodesulfobacteriota</taxon>
        <taxon>Desulfovibrionia</taxon>
        <taxon>Desulfovibrionales</taxon>
        <taxon>Desulfovibrionaceae</taxon>
        <taxon>Desulfovibrio</taxon>
    </lineage>
</organism>
<dbReference type="GO" id="GO:0052717">
    <property type="term" value="F:tRNA-specific adenosine-34 deaminase activity"/>
    <property type="evidence" value="ECO:0007669"/>
    <property type="project" value="UniProtKB-UniRule"/>
</dbReference>
<dbReference type="AlphaFoldDB" id="A0A1G7JY35"/>
<proteinExistence type="inferred from homology"/>
<dbReference type="Gene3D" id="3.40.140.10">
    <property type="entry name" value="Cytidine Deaminase, domain 2"/>
    <property type="match status" value="1"/>
</dbReference>
<dbReference type="RefSeq" id="WP_092152931.1">
    <property type="nucleotide sequence ID" value="NZ_FNBX01000003.1"/>
</dbReference>
<comment type="catalytic activity">
    <reaction evidence="5 6">
        <text>adenosine(34) in tRNA + H2O + H(+) = inosine(34) in tRNA + NH4(+)</text>
        <dbReference type="Rhea" id="RHEA:43168"/>
        <dbReference type="Rhea" id="RHEA-COMP:10373"/>
        <dbReference type="Rhea" id="RHEA-COMP:10374"/>
        <dbReference type="ChEBI" id="CHEBI:15377"/>
        <dbReference type="ChEBI" id="CHEBI:15378"/>
        <dbReference type="ChEBI" id="CHEBI:28938"/>
        <dbReference type="ChEBI" id="CHEBI:74411"/>
        <dbReference type="ChEBI" id="CHEBI:82852"/>
        <dbReference type="EC" id="3.5.4.33"/>
    </reaction>
</comment>
<feature type="binding site" evidence="6">
    <location>
        <position position="80"/>
    </location>
    <ligand>
        <name>Zn(2+)</name>
        <dbReference type="ChEBI" id="CHEBI:29105"/>
        <note>catalytic</note>
    </ligand>
</feature>
<dbReference type="InterPro" id="IPR002125">
    <property type="entry name" value="CMP_dCMP_dom"/>
</dbReference>
<evidence type="ECO:0000259" key="7">
    <source>
        <dbReference type="PROSITE" id="PS51747"/>
    </source>
</evidence>
<feature type="binding site" evidence="6">
    <location>
        <position position="77"/>
    </location>
    <ligand>
        <name>Zn(2+)</name>
        <dbReference type="ChEBI" id="CHEBI:29105"/>
        <note>catalytic</note>
    </ligand>
</feature>
<dbReference type="CDD" id="cd01285">
    <property type="entry name" value="nucleoside_deaminase"/>
    <property type="match status" value="1"/>
</dbReference>
<evidence type="ECO:0000256" key="3">
    <source>
        <dbReference type="ARBA" id="ARBA00022801"/>
    </source>
</evidence>
<comment type="subunit">
    <text evidence="6">Homodimer.</text>
</comment>
<comment type="similarity">
    <text evidence="6">Belongs to the cytidine and deoxycytidylate deaminase family.</text>
</comment>
<name>A0A1G7JY35_9BACT</name>
<dbReference type="PROSITE" id="PS51747">
    <property type="entry name" value="CYT_DCMP_DEAMINASES_2"/>
    <property type="match status" value="1"/>
</dbReference>
<keyword evidence="9" id="KW-1185">Reference proteome</keyword>
<dbReference type="GO" id="GO:0008270">
    <property type="term" value="F:zinc ion binding"/>
    <property type="evidence" value="ECO:0007669"/>
    <property type="project" value="UniProtKB-UniRule"/>
</dbReference>
<dbReference type="Pfam" id="PF00383">
    <property type="entry name" value="dCMP_cyt_deam_1"/>
    <property type="match status" value="1"/>
</dbReference>
<feature type="active site" description="Proton donor" evidence="6">
    <location>
        <position position="49"/>
    </location>
</feature>
<evidence type="ECO:0000256" key="4">
    <source>
        <dbReference type="ARBA" id="ARBA00022833"/>
    </source>
</evidence>
<dbReference type="InterPro" id="IPR028883">
    <property type="entry name" value="tRNA_aden_deaminase"/>
</dbReference>
<dbReference type="Proteomes" id="UP000199355">
    <property type="component" value="Unassembled WGS sequence"/>
</dbReference>
<comment type="cofactor">
    <cofactor evidence="6">
        <name>Zn(2+)</name>
        <dbReference type="ChEBI" id="CHEBI:29105"/>
    </cofactor>
    <text evidence="6">Binds 1 zinc ion per subunit.</text>
</comment>
<evidence type="ECO:0000256" key="5">
    <source>
        <dbReference type="ARBA" id="ARBA00048045"/>
    </source>
</evidence>
<dbReference type="EMBL" id="FNBX01000003">
    <property type="protein sequence ID" value="SDF29877.1"/>
    <property type="molecule type" value="Genomic_DNA"/>
</dbReference>
<dbReference type="SUPFAM" id="SSF53927">
    <property type="entry name" value="Cytidine deaminase-like"/>
    <property type="match status" value="1"/>
</dbReference>
<protein>
    <recommendedName>
        <fullName evidence="6">tRNA-specific adenosine deaminase</fullName>
        <ecNumber evidence="6">3.5.4.33</ecNumber>
    </recommendedName>
</protein>
<evidence type="ECO:0000256" key="2">
    <source>
        <dbReference type="ARBA" id="ARBA00022723"/>
    </source>
</evidence>
<feature type="domain" description="CMP/dCMP-type deaminase" evidence="7">
    <location>
        <begin position="1"/>
        <end position="106"/>
    </location>
</feature>
<evidence type="ECO:0000313" key="8">
    <source>
        <dbReference type="EMBL" id="SDF29877.1"/>
    </source>
</evidence>
<feature type="binding site" evidence="6">
    <location>
        <position position="47"/>
    </location>
    <ligand>
        <name>Zn(2+)</name>
        <dbReference type="ChEBI" id="CHEBI:29105"/>
        <note>catalytic</note>
    </ligand>
</feature>
<accession>A0A1G7JY35</accession>
<evidence type="ECO:0000313" key="9">
    <source>
        <dbReference type="Proteomes" id="UP000199355"/>
    </source>
</evidence>
<dbReference type="HAMAP" id="MF_00972">
    <property type="entry name" value="tRNA_aden_deaminase"/>
    <property type="match status" value="1"/>
</dbReference>
<sequence>MDVALEEARRAAATGEVPVGAALAGADGRLLARAGNAVLRGHDPTAHAEVLALRRAGAALGNYRLTGCVLAVTLEPCAMCAAACVHARLAGVVYGAADPRAGAVISRAELLDAPDANHRLWHMGGVRGQACAALLHAFFEARRPAR</sequence>
<keyword evidence="4 6" id="KW-0862">Zinc</keyword>
<dbReference type="OrthoDB" id="9802676at2"/>
<dbReference type="EC" id="3.5.4.33" evidence="6"/>
<dbReference type="STRING" id="571438.SAMN05192586_103183"/>
<dbReference type="InterPro" id="IPR016193">
    <property type="entry name" value="Cytidine_deaminase-like"/>
</dbReference>